<dbReference type="PANTHER" id="PTHR47977">
    <property type="entry name" value="RAS-RELATED PROTEIN RAB"/>
    <property type="match status" value="1"/>
</dbReference>
<dbReference type="SUPFAM" id="SSF52540">
    <property type="entry name" value="P-loop containing nucleoside triphosphate hydrolases"/>
    <property type="match status" value="1"/>
</dbReference>
<proteinExistence type="predicted"/>
<evidence type="ECO:0000256" key="3">
    <source>
        <dbReference type="SAM" id="MobiDB-lite"/>
    </source>
</evidence>
<gene>
    <name evidence="5" type="primary">LOC101407516</name>
</gene>
<dbReference type="PRINTS" id="PR00449">
    <property type="entry name" value="RASTRNSFRMNG"/>
</dbReference>
<protein>
    <submittedName>
        <fullName evidence="5">Ras-related protein Rab-22A</fullName>
    </submittedName>
</protein>
<evidence type="ECO:0000256" key="2">
    <source>
        <dbReference type="ARBA" id="ARBA00023134"/>
    </source>
</evidence>
<dbReference type="SMART" id="SM00176">
    <property type="entry name" value="RAN"/>
    <property type="match status" value="1"/>
</dbReference>
<evidence type="ECO:0000256" key="1">
    <source>
        <dbReference type="ARBA" id="ARBA00022741"/>
    </source>
</evidence>
<dbReference type="SMART" id="SM00175">
    <property type="entry name" value="RAB"/>
    <property type="match status" value="1"/>
</dbReference>
<dbReference type="PROSITE" id="PS51421">
    <property type="entry name" value="RAS"/>
    <property type="match status" value="1"/>
</dbReference>
<dbReference type="NCBIfam" id="TIGR00231">
    <property type="entry name" value="small_GTP"/>
    <property type="match status" value="1"/>
</dbReference>
<sequence length="329" mass="35909">METHPGNAGANGLLGMRDGAGLVGRTPEKSVPLCGRPHGEPDLPSPQNSDSPGGQWRPRGEAPPTRGRSHQDSPPSGRRGAGEEEEEEESARKSEVSPQQKSSPAVLGQTSPPVRTDRHKWIKAAGGPALLSQHGGPSRFAHVVLFQDTGVGKSSIVWRFVEDSFDPNINPTIGASFMTKTVQYQNELHKFLIWDTAGQERFRALAPMYYRGSAAAIIVYDITKEETFSTLKNWVKELGQHGPPNIVVAIAGNKCDLVDVREVMERDAKDYADSIHAIFVETSAKNAININELFIEISRRIPSTDTNPPSGGKGFKLRRQPSEPKRSCC</sequence>
<dbReference type="CDD" id="cd01860">
    <property type="entry name" value="Rab5_related"/>
    <property type="match status" value="1"/>
</dbReference>
<feature type="compositionally biased region" description="Basic and acidic residues" evidence="3">
    <location>
        <begin position="320"/>
        <end position="329"/>
    </location>
</feature>
<dbReference type="InterPro" id="IPR001806">
    <property type="entry name" value="Small_GTPase"/>
</dbReference>
<feature type="region of interest" description="Disordered" evidence="3">
    <location>
        <begin position="1"/>
        <end position="114"/>
    </location>
</feature>
<dbReference type="PROSITE" id="PS51419">
    <property type="entry name" value="RAB"/>
    <property type="match status" value="1"/>
</dbReference>
<dbReference type="GeneID" id="101407516"/>
<reference evidence="5" key="1">
    <citation type="submission" date="2025-08" db="UniProtKB">
        <authorList>
            <consortium name="RefSeq"/>
        </authorList>
    </citation>
    <scope>IDENTIFICATION</scope>
</reference>
<accession>A0ABM1CU00</accession>
<evidence type="ECO:0000313" key="4">
    <source>
        <dbReference type="Proteomes" id="UP000694910"/>
    </source>
</evidence>
<feature type="compositionally biased region" description="Polar residues" evidence="3">
    <location>
        <begin position="96"/>
        <end position="113"/>
    </location>
</feature>
<evidence type="ECO:0000313" key="5">
    <source>
        <dbReference type="RefSeq" id="XP_014643031.1"/>
    </source>
</evidence>
<organism evidence="4 5">
    <name type="scientific">Ceratotherium simum simum</name>
    <name type="common">Southern white rhinoceros</name>
    <dbReference type="NCBI Taxonomy" id="73337"/>
    <lineage>
        <taxon>Eukaryota</taxon>
        <taxon>Metazoa</taxon>
        <taxon>Chordata</taxon>
        <taxon>Craniata</taxon>
        <taxon>Vertebrata</taxon>
        <taxon>Euteleostomi</taxon>
        <taxon>Mammalia</taxon>
        <taxon>Eutheria</taxon>
        <taxon>Laurasiatheria</taxon>
        <taxon>Perissodactyla</taxon>
        <taxon>Rhinocerotidae</taxon>
        <taxon>Ceratotherium</taxon>
    </lineage>
</organism>
<keyword evidence="4" id="KW-1185">Reference proteome</keyword>
<dbReference type="SMART" id="SM00173">
    <property type="entry name" value="RAS"/>
    <property type="match status" value="1"/>
</dbReference>
<dbReference type="InterPro" id="IPR005225">
    <property type="entry name" value="Small_GTP-bd"/>
</dbReference>
<dbReference type="RefSeq" id="XP_014643031.1">
    <property type="nucleotide sequence ID" value="XM_014787545.1"/>
</dbReference>
<dbReference type="InterPro" id="IPR027417">
    <property type="entry name" value="P-loop_NTPase"/>
</dbReference>
<keyword evidence="2" id="KW-0342">GTP-binding</keyword>
<dbReference type="Proteomes" id="UP000694910">
    <property type="component" value="Unplaced"/>
</dbReference>
<dbReference type="Pfam" id="PF00071">
    <property type="entry name" value="Ras"/>
    <property type="match status" value="1"/>
</dbReference>
<dbReference type="SMART" id="SM00174">
    <property type="entry name" value="RHO"/>
    <property type="match status" value="1"/>
</dbReference>
<name>A0ABM1CU00_CERSS</name>
<dbReference type="InterPro" id="IPR050227">
    <property type="entry name" value="Rab"/>
</dbReference>
<feature type="region of interest" description="Disordered" evidence="3">
    <location>
        <begin position="301"/>
        <end position="329"/>
    </location>
</feature>
<dbReference type="Gene3D" id="3.40.50.300">
    <property type="entry name" value="P-loop containing nucleotide triphosphate hydrolases"/>
    <property type="match status" value="1"/>
</dbReference>
<keyword evidence="1" id="KW-0547">Nucleotide-binding</keyword>